<keyword evidence="3" id="KW-1185">Reference proteome</keyword>
<accession>A0A1E5UDE8</accession>
<evidence type="ECO:0000313" key="2">
    <source>
        <dbReference type="EMBL" id="OEL10941.1"/>
    </source>
</evidence>
<dbReference type="KEGG" id="cnr:EB819_04780"/>
<reference evidence="2 3" key="1">
    <citation type="submission" date="2016-09" db="EMBL/GenBank/DDBJ databases">
        <authorList>
            <person name="Capua I."/>
            <person name="De Benedictis P."/>
            <person name="Joannis T."/>
            <person name="Lombin L.H."/>
            <person name="Cattoli G."/>
        </authorList>
    </citation>
    <scope>NUCLEOTIDE SEQUENCE [LARGE SCALE GENOMIC DNA]</scope>
    <source>
        <strain evidence="2 3">NRS-1</strain>
    </source>
</reference>
<evidence type="ECO:0000313" key="3">
    <source>
        <dbReference type="Proteomes" id="UP000095601"/>
    </source>
</evidence>
<keyword evidence="1" id="KW-0732">Signal</keyword>
<dbReference type="STRING" id="237258.SAMN04489756_11384"/>
<dbReference type="RefSeq" id="WP_124878669.1">
    <property type="nucleotide sequence ID" value="NZ_CP034157.1"/>
</dbReference>
<proteinExistence type="predicted"/>
<evidence type="ECO:0000256" key="1">
    <source>
        <dbReference type="SAM" id="SignalP"/>
    </source>
</evidence>
<feature type="chain" id="PRO_5009186842" evidence="1">
    <location>
        <begin position="18"/>
        <end position="154"/>
    </location>
</feature>
<dbReference type="EMBL" id="MKGI01000064">
    <property type="protein sequence ID" value="OEL10941.1"/>
    <property type="molecule type" value="Genomic_DNA"/>
</dbReference>
<gene>
    <name evidence="2" type="ORF">BHF72_2530</name>
</gene>
<protein>
    <submittedName>
        <fullName evidence="2">Putative lipoprotein</fullName>
    </submittedName>
</protein>
<organism evidence="2 3">
    <name type="scientific">Cloacibacterium normanense</name>
    <dbReference type="NCBI Taxonomy" id="237258"/>
    <lineage>
        <taxon>Bacteria</taxon>
        <taxon>Pseudomonadati</taxon>
        <taxon>Bacteroidota</taxon>
        <taxon>Flavobacteriia</taxon>
        <taxon>Flavobacteriales</taxon>
        <taxon>Weeksellaceae</taxon>
    </lineage>
</organism>
<dbReference type="Proteomes" id="UP000095601">
    <property type="component" value="Unassembled WGS sequence"/>
</dbReference>
<keyword evidence="2" id="KW-0449">Lipoprotein</keyword>
<name>A0A1E5UDE8_9FLAO</name>
<feature type="signal peptide" evidence="1">
    <location>
        <begin position="1"/>
        <end position="17"/>
    </location>
</feature>
<dbReference type="PROSITE" id="PS51257">
    <property type="entry name" value="PROKAR_LIPOPROTEIN"/>
    <property type="match status" value="1"/>
</dbReference>
<dbReference type="AlphaFoldDB" id="A0A1E5UDE8"/>
<sequence length="154" mass="18175">MKAFLSFVILLSFLVSCQNKSSEQASERMKTDTILQKNGQVLSYTVFDKQLFKMKRDRTVYSDAYQKRIAKLVEYYLDKNNQTGVQFQLKNPEAKLGYSVEETDWEGVVYTQIGLFTMGNTNMKTFQWLFYNAKTQELYEFDVPKNTPILFKYR</sequence>
<comment type="caution">
    <text evidence="2">The sequence shown here is derived from an EMBL/GenBank/DDBJ whole genome shotgun (WGS) entry which is preliminary data.</text>
</comment>